<dbReference type="InterPro" id="IPR009003">
    <property type="entry name" value="Peptidase_S1_PA"/>
</dbReference>
<proteinExistence type="predicted"/>
<dbReference type="Proteomes" id="UP000295525">
    <property type="component" value="Unassembled WGS sequence"/>
</dbReference>
<dbReference type="Gene3D" id="2.40.10.10">
    <property type="entry name" value="Trypsin-like serine proteases"/>
    <property type="match status" value="1"/>
</dbReference>
<dbReference type="Gene3D" id="2.40.10.120">
    <property type="match status" value="1"/>
</dbReference>
<name>A0A4R3LZZ6_9BURK</name>
<evidence type="ECO:0000313" key="2">
    <source>
        <dbReference type="Proteomes" id="UP000295525"/>
    </source>
</evidence>
<protein>
    <submittedName>
        <fullName evidence="1">Trypsin-like peptidase</fullName>
    </submittedName>
</protein>
<evidence type="ECO:0000313" key="1">
    <source>
        <dbReference type="EMBL" id="TCT06364.1"/>
    </source>
</evidence>
<accession>A0A4R3LZZ6</accession>
<dbReference type="PANTHER" id="PTHR43019">
    <property type="entry name" value="SERINE ENDOPROTEASE DEGS"/>
    <property type="match status" value="1"/>
</dbReference>
<keyword evidence="2" id="KW-1185">Reference proteome</keyword>
<comment type="caution">
    <text evidence="1">The sequence shown here is derived from an EMBL/GenBank/DDBJ whole genome shotgun (WGS) entry which is preliminary data.</text>
</comment>
<dbReference type="InterPro" id="IPR043504">
    <property type="entry name" value="Peptidase_S1_PA_chymotrypsin"/>
</dbReference>
<dbReference type="AlphaFoldDB" id="A0A4R3LZZ6"/>
<reference evidence="1 2" key="1">
    <citation type="submission" date="2019-03" db="EMBL/GenBank/DDBJ databases">
        <title>Genomic Encyclopedia of Type Strains, Phase IV (KMG-IV): sequencing the most valuable type-strain genomes for metagenomic binning, comparative biology and taxonomic classification.</title>
        <authorList>
            <person name="Goeker M."/>
        </authorList>
    </citation>
    <scope>NUCLEOTIDE SEQUENCE [LARGE SCALE GENOMIC DNA]</scope>
    <source>
        <strain evidence="1 2">DSM 24591</strain>
    </source>
</reference>
<organism evidence="1 2">
    <name type="scientific">Paralcaligenes ureilyticus</name>
    <dbReference type="NCBI Taxonomy" id="627131"/>
    <lineage>
        <taxon>Bacteria</taxon>
        <taxon>Pseudomonadati</taxon>
        <taxon>Pseudomonadota</taxon>
        <taxon>Betaproteobacteria</taxon>
        <taxon>Burkholderiales</taxon>
        <taxon>Alcaligenaceae</taxon>
        <taxon>Paralcaligenes</taxon>
    </lineage>
</organism>
<dbReference type="EMBL" id="SMAJ01000008">
    <property type="protein sequence ID" value="TCT06364.1"/>
    <property type="molecule type" value="Genomic_DNA"/>
</dbReference>
<dbReference type="SUPFAM" id="SSF50494">
    <property type="entry name" value="Trypsin-like serine proteases"/>
    <property type="match status" value="1"/>
</dbReference>
<dbReference type="Pfam" id="PF13365">
    <property type="entry name" value="Trypsin_2"/>
    <property type="match status" value="1"/>
</dbReference>
<dbReference type="PANTHER" id="PTHR43019:SF23">
    <property type="entry name" value="PROTEASE DO-LIKE 5, CHLOROPLASTIC"/>
    <property type="match status" value="1"/>
</dbReference>
<sequence length="324" mass="36065">MLFRPYPGTRKDLDLLTGIAPVFRIDAGTNEAHLIGTGFWVTDVGHLVTAWHVIQENIGEDGVDRGPIFAIQTFPDGSLVVRSFKKSDKHPRFDLALSETVTTPPRADRPTMPIAMSLDELSIGDPVFSFAVLADDQIFENEKLPGHTIYKFNGDISGDFLPRPASVKFAVRLSFGHVSMIFEQMRDRVMLPFPCIQTDVPIYGGNSGGPLFDVRGRISAAHCTSFGGNDIAFHVPILGVLRLQARAQSFGIKDSARTQRSILELAIMQKVSFDPPMLDADRLVRSVLLWLWYATKCLARRERPSMNVHFSTTRSMMESEKSAQ</sequence>
<gene>
    <name evidence="1" type="ORF">EDC26_108100</name>
</gene>